<keyword evidence="2" id="KW-1185">Reference proteome</keyword>
<evidence type="ECO:0000313" key="2">
    <source>
        <dbReference type="Proteomes" id="UP000216311"/>
    </source>
</evidence>
<proteinExistence type="predicted"/>
<dbReference type="AlphaFoldDB" id="A0A255H446"/>
<organism evidence="1 2">
    <name type="scientific">Enemella dayhoffiae</name>
    <dbReference type="NCBI Taxonomy" id="2016507"/>
    <lineage>
        <taxon>Bacteria</taxon>
        <taxon>Bacillati</taxon>
        <taxon>Actinomycetota</taxon>
        <taxon>Actinomycetes</taxon>
        <taxon>Propionibacteriales</taxon>
        <taxon>Propionibacteriaceae</taxon>
        <taxon>Enemella</taxon>
    </lineage>
</organism>
<dbReference type="RefSeq" id="WP_094363593.1">
    <property type="nucleotide sequence ID" value="NZ_NMVQ01000011.1"/>
</dbReference>
<protein>
    <recommendedName>
        <fullName evidence="3">Co/Zn/Cd efflux system component</fullName>
    </recommendedName>
</protein>
<sequence length="282" mass="30400">MAKRTGRTIGCLAAAVLVAIAVGVLGLAFLRQQDQVPPMQFEQRCVATADGRSVTLTREQAYFTAIIVGVSVQRQLDPHAATIAMATAYQESGIRNLDYGDRDSLGLFQQRPSQNWGSAEQVRDPWFASNSFYTALEKVPDWQNGDVNDTAQAVQKSGHPDAYRKHEANALVLAKVFTGQAPGGLSCFDERSGAGRAQAFGQQLELTHGKVPTRTSGNTLTITARNGRHAWAIAHYAATNAGLQGIAKVETNGRTWQPDGRTMPAWISAGGSGERTVVVTFR</sequence>
<reference evidence="1 2" key="1">
    <citation type="submission" date="2017-07" db="EMBL/GenBank/DDBJ databases">
        <title>Draft whole genome sequences of clinical Proprionibacteriaceae strains.</title>
        <authorList>
            <person name="Bernier A.-M."/>
            <person name="Bernard K."/>
            <person name="Domingo M.-C."/>
        </authorList>
    </citation>
    <scope>NUCLEOTIDE SEQUENCE [LARGE SCALE GENOMIC DNA]</scope>
    <source>
        <strain evidence="1 2">NML 130396</strain>
    </source>
</reference>
<dbReference type="Proteomes" id="UP000216311">
    <property type="component" value="Unassembled WGS sequence"/>
</dbReference>
<gene>
    <name evidence="1" type="ORF">CGZ93_07845</name>
</gene>
<comment type="caution">
    <text evidence="1">The sequence shown here is derived from an EMBL/GenBank/DDBJ whole genome shotgun (WGS) entry which is preliminary data.</text>
</comment>
<evidence type="ECO:0008006" key="3">
    <source>
        <dbReference type="Google" id="ProtNLM"/>
    </source>
</evidence>
<dbReference type="EMBL" id="NMVQ01000011">
    <property type="protein sequence ID" value="OYO22437.1"/>
    <property type="molecule type" value="Genomic_DNA"/>
</dbReference>
<accession>A0A255H446</accession>
<dbReference type="OrthoDB" id="5171895at2"/>
<evidence type="ECO:0000313" key="1">
    <source>
        <dbReference type="EMBL" id="OYO22437.1"/>
    </source>
</evidence>
<name>A0A255H446_9ACTN</name>